<dbReference type="EMBL" id="RSCE01000007">
    <property type="protein sequence ID" value="RSH81331.1"/>
    <property type="molecule type" value="Genomic_DNA"/>
</dbReference>
<accession>A0A427XRB1</accession>
<dbReference type="SUPFAM" id="SSF51735">
    <property type="entry name" value="NAD(P)-binding Rossmann-fold domains"/>
    <property type="match status" value="1"/>
</dbReference>
<dbReference type="Gene3D" id="3.90.25.10">
    <property type="entry name" value="UDP-galactose 4-epimerase, domain 1"/>
    <property type="match status" value="1"/>
</dbReference>
<dbReference type="InterPro" id="IPR008030">
    <property type="entry name" value="NmrA-like"/>
</dbReference>
<dbReference type="InterPro" id="IPR036291">
    <property type="entry name" value="NAD(P)-bd_dom_sf"/>
</dbReference>
<organism evidence="4 5">
    <name type="scientific">Apiotrichum porosum</name>
    <dbReference type="NCBI Taxonomy" id="105984"/>
    <lineage>
        <taxon>Eukaryota</taxon>
        <taxon>Fungi</taxon>
        <taxon>Dikarya</taxon>
        <taxon>Basidiomycota</taxon>
        <taxon>Agaricomycotina</taxon>
        <taxon>Tremellomycetes</taxon>
        <taxon>Trichosporonales</taxon>
        <taxon>Trichosporonaceae</taxon>
        <taxon>Apiotrichum</taxon>
    </lineage>
</organism>
<dbReference type="AlphaFoldDB" id="A0A427XRB1"/>
<comment type="caution">
    <text evidence="4">The sequence shown here is derived from an EMBL/GenBank/DDBJ whole genome shotgun (WGS) entry which is preliminary data.</text>
</comment>
<keyword evidence="2" id="KW-0521">NADP</keyword>
<evidence type="ECO:0000313" key="5">
    <source>
        <dbReference type="Proteomes" id="UP000279236"/>
    </source>
</evidence>
<comment type="similarity">
    <text evidence="1">Belongs to the NmrA-type oxidoreductase family.</text>
</comment>
<protein>
    <recommendedName>
        <fullName evidence="3">NmrA-like domain-containing protein</fullName>
    </recommendedName>
</protein>
<proteinExistence type="inferred from homology"/>
<dbReference type="RefSeq" id="XP_028476050.1">
    <property type="nucleotide sequence ID" value="XM_028624076.1"/>
</dbReference>
<dbReference type="PANTHER" id="PTHR42748">
    <property type="entry name" value="NITROGEN METABOLITE REPRESSION PROTEIN NMRA FAMILY MEMBER"/>
    <property type="match status" value="1"/>
</dbReference>
<dbReference type="GeneID" id="39593317"/>
<evidence type="ECO:0000256" key="1">
    <source>
        <dbReference type="ARBA" id="ARBA00006328"/>
    </source>
</evidence>
<keyword evidence="5" id="KW-1185">Reference proteome</keyword>
<reference evidence="4 5" key="1">
    <citation type="submission" date="2018-11" db="EMBL/GenBank/DDBJ databases">
        <title>Genome sequence of Apiotrichum porosum DSM 27194.</title>
        <authorList>
            <person name="Aliyu H."/>
            <person name="Gorte O."/>
            <person name="Ochsenreither K."/>
        </authorList>
    </citation>
    <scope>NUCLEOTIDE SEQUENCE [LARGE SCALE GENOMIC DNA]</scope>
    <source>
        <strain evidence="4 5">DSM 27194</strain>
    </source>
</reference>
<gene>
    <name evidence="4" type="ORF">EHS24_008774</name>
</gene>
<dbReference type="Proteomes" id="UP000279236">
    <property type="component" value="Unassembled WGS sequence"/>
</dbReference>
<sequence length="276" mass="29930">MELNTILVIGATGQQGSAVCKYLSSQTKTNKILAVSRDLSSAAATSLKAIPRIQMVTGDLNNPTSLFSSVAEHGDTIDGLFFMCHSSVKGELELSNAILSAAAVHGVKYVVYSGVDLSGTEKTGIDAFDVKRDVWAHLQTLPLKSTFLGPAGFLETLFWPGFPAQTQSWPKDYVHKYIATDDIGRVAALCFANPEKYASKKLMLAGDAEIGRLPAPEEDVNPFVVHMFGQLQVHPFEANPTECRREFGGMIDLKTWLTEVYRPASIGRAYGGPNSE</sequence>
<dbReference type="Pfam" id="PF05368">
    <property type="entry name" value="NmrA"/>
    <property type="match status" value="1"/>
</dbReference>
<dbReference type="PANTHER" id="PTHR42748:SF7">
    <property type="entry name" value="NMRA LIKE REDOX SENSOR 1-RELATED"/>
    <property type="match status" value="1"/>
</dbReference>
<feature type="domain" description="NmrA-like" evidence="3">
    <location>
        <begin position="4"/>
        <end position="207"/>
    </location>
</feature>
<name>A0A427XRB1_9TREE</name>
<dbReference type="OrthoDB" id="9997102at2759"/>
<dbReference type="GO" id="GO:0005634">
    <property type="term" value="C:nucleus"/>
    <property type="evidence" value="ECO:0007669"/>
    <property type="project" value="TreeGrafter"/>
</dbReference>
<evidence type="ECO:0000313" key="4">
    <source>
        <dbReference type="EMBL" id="RSH81331.1"/>
    </source>
</evidence>
<dbReference type="Gene3D" id="3.40.50.720">
    <property type="entry name" value="NAD(P)-binding Rossmann-like Domain"/>
    <property type="match status" value="1"/>
</dbReference>
<dbReference type="InterPro" id="IPR051164">
    <property type="entry name" value="NmrA-like_oxidored"/>
</dbReference>
<dbReference type="STRING" id="105984.A0A427XRB1"/>
<evidence type="ECO:0000259" key="3">
    <source>
        <dbReference type="Pfam" id="PF05368"/>
    </source>
</evidence>
<evidence type="ECO:0000256" key="2">
    <source>
        <dbReference type="ARBA" id="ARBA00022857"/>
    </source>
</evidence>